<accession>A0A5C1EBS6</accession>
<evidence type="ECO:0000313" key="3">
    <source>
        <dbReference type="EMBL" id="QEL66343.1"/>
    </source>
</evidence>
<feature type="transmembrane region" description="Helical" evidence="2">
    <location>
        <begin position="21"/>
        <end position="40"/>
    </location>
</feature>
<reference evidence="3 4" key="1">
    <citation type="submission" date="2017-07" db="EMBL/GenBank/DDBJ databases">
        <title>Complete genome sequence of Oryzomicrobium terrae TPP412.</title>
        <authorList>
            <person name="Chiu L.-W."/>
            <person name="Lo K.-J."/>
            <person name="Tsai Y.-M."/>
            <person name="Lin S.-S."/>
            <person name="Kuo C.-H."/>
            <person name="Liu C.-T."/>
        </authorList>
    </citation>
    <scope>NUCLEOTIDE SEQUENCE [LARGE SCALE GENOMIC DNA]</scope>
    <source>
        <strain evidence="3 4">TPP412</strain>
    </source>
</reference>
<feature type="region of interest" description="Disordered" evidence="1">
    <location>
        <begin position="250"/>
        <end position="279"/>
    </location>
</feature>
<dbReference type="InterPro" id="IPR047798">
    <property type="entry name" value="BPSS1780-like"/>
</dbReference>
<evidence type="ECO:0000256" key="1">
    <source>
        <dbReference type="SAM" id="MobiDB-lite"/>
    </source>
</evidence>
<organism evidence="3 4">
    <name type="scientific">Oryzomicrobium terrae</name>
    <dbReference type="NCBI Taxonomy" id="1735038"/>
    <lineage>
        <taxon>Bacteria</taxon>
        <taxon>Pseudomonadati</taxon>
        <taxon>Pseudomonadota</taxon>
        <taxon>Betaproteobacteria</taxon>
        <taxon>Rhodocyclales</taxon>
        <taxon>Rhodocyclaceae</taxon>
        <taxon>Oryzomicrobium</taxon>
    </lineage>
</organism>
<keyword evidence="2" id="KW-1133">Transmembrane helix</keyword>
<evidence type="ECO:0000256" key="2">
    <source>
        <dbReference type="SAM" id="Phobius"/>
    </source>
</evidence>
<dbReference type="Proteomes" id="UP000323671">
    <property type="component" value="Chromosome"/>
</dbReference>
<gene>
    <name evidence="3" type="ORF">OTERR_28670</name>
</gene>
<evidence type="ECO:0000313" key="4">
    <source>
        <dbReference type="Proteomes" id="UP000323671"/>
    </source>
</evidence>
<protein>
    <submittedName>
        <fullName evidence="3">Putative transmembrane protein</fullName>
    </submittedName>
</protein>
<proteinExistence type="predicted"/>
<feature type="transmembrane region" description="Helical" evidence="2">
    <location>
        <begin position="136"/>
        <end position="160"/>
    </location>
</feature>
<keyword evidence="4" id="KW-1185">Reference proteome</keyword>
<keyword evidence="2 3" id="KW-0812">Transmembrane</keyword>
<sequence length="279" mass="29783">MLIARIVPASRGWRWVSEGFGLFRRNPGVLALMVVGYWFLLGALNLVPILGGVAATMLVPALSVGVLTACREIDQGRSPLPHLLFAGLRQRLGPLVALGGLNFICSMLVLSLVSLLDDGALLRWMGSGVRPDADELEALATAAEVGLALYIPVFLAFWYAPQLVAWHDHSLGKSLFFSFFACLRNWRAFLVYGVTLVLLGGVIPGLAVGLLAGGGNLAVLLSVPFLMAIAPIFFASFYLSYRDVFSEAADDETPDGVEPSAETPRQEPSSEADGPNAAP</sequence>
<dbReference type="EMBL" id="CP022579">
    <property type="protein sequence ID" value="QEL66343.1"/>
    <property type="molecule type" value="Genomic_DNA"/>
</dbReference>
<feature type="transmembrane region" description="Helical" evidence="2">
    <location>
        <begin position="46"/>
        <end position="70"/>
    </location>
</feature>
<feature type="transmembrane region" description="Helical" evidence="2">
    <location>
        <begin position="217"/>
        <end position="239"/>
    </location>
</feature>
<dbReference type="KEGG" id="otr:OTERR_28670"/>
<dbReference type="RefSeq" id="WP_149426215.1">
    <property type="nucleotide sequence ID" value="NZ_CP022579.1"/>
</dbReference>
<dbReference type="AlphaFoldDB" id="A0A5C1EBS6"/>
<dbReference type="NCBIfam" id="NF041043">
    <property type="entry name" value="BPSS1780_fam"/>
    <property type="match status" value="1"/>
</dbReference>
<feature type="transmembrane region" description="Helical" evidence="2">
    <location>
        <begin position="91"/>
        <end position="116"/>
    </location>
</feature>
<name>A0A5C1EBS6_9RHOO</name>
<keyword evidence="2" id="KW-0472">Membrane</keyword>
<feature type="transmembrane region" description="Helical" evidence="2">
    <location>
        <begin position="189"/>
        <end position="211"/>
    </location>
</feature>